<dbReference type="PANTHER" id="PTHR12352">
    <property type="entry name" value="SECRETED MODULAR CALCIUM-BINDING PROTEIN"/>
    <property type="match status" value="1"/>
</dbReference>
<comment type="caution">
    <text evidence="5">Lacks conserved residue(s) required for the propagation of feature annotation.</text>
</comment>
<dbReference type="Gene3D" id="4.10.800.10">
    <property type="entry name" value="Thyroglobulin type-1"/>
    <property type="match status" value="2"/>
</dbReference>
<evidence type="ECO:0000256" key="6">
    <source>
        <dbReference type="SAM" id="SignalP"/>
    </source>
</evidence>
<dbReference type="InterPro" id="IPR051950">
    <property type="entry name" value="Dev_reg/Prot_inhib"/>
</dbReference>
<evidence type="ECO:0000256" key="2">
    <source>
        <dbReference type="ARBA" id="ARBA00022525"/>
    </source>
</evidence>
<evidence type="ECO:0000256" key="1">
    <source>
        <dbReference type="ARBA" id="ARBA00004613"/>
    </source>
</evidence>
<evidence type="ECO:0000313" key="8">
    <source>
        <dbReference type="EMBL" id="OQR79165.1"/>
    </source>
</evidence>
<accession>A0A1V9Y0A3</accession>
<dbReference type="SMART" id="SM00211">
    <property type="entry name" value="TY"/>
    <property type="match status" value="2"/>
</dbReference>
<sequence length="155" mass="16482">MKAIFAICLTSLALRASGAGLTECQRKRESSLRSLQDPKANRTAVGGLGLVVDCNEDGTYKSLQCFGEAVGGGRFCLCYDPEGQVIKQASKKTKSCACHLANYQGATGQTKPVCEIDGRFKKTQCNSSQWWCVDPETGAIKGKKQGGSCSVATCN</sequence>
<keyword evidence="4 5" id="KW-1015">Disulfide bond</keyword>
<evidence type="ECO:0000256" key="5">
    <source>
        <dbReference type="PROSITE-ProRule" id="PRU00500"/>
    </source>
</evidence>
<dbReference type="GO" id="GO:0007160">
    <property type="term" value="P:cell-matrix adhesion"/>
    <property type="evidence" value="ECO:0007669"/>
    <property type="project" value="TreeGrafter"/>
</dbReference>
<evidence type="ECO:0000259" key="7">
    <source>
        <dbReference type="PROSITE" id="PS51162"/>
    </source>
</evidence>
<dbReference type="AlphaFoldDB" id="A0A1V9Y0A3"/>
<keyword evidence="3" id="KW-0677">Repeat</keyword>
<dbReference type="SUPFAM" id="SSF57610">
    <property type="entry name" value="Thyroglobulin type-1 domain"/>
    <property type="match status" value="2"/>
</dbReference>
<feature type="disulfide bond" evidence="5">
    <location>
        <begin position="78"/>
        <end position="98"/>
    </location>
</feature>
<comment type="subcellular location">
    <subcellularLocation>
        <location evidence="1">Secreted</location>
    </subcellularLocation>
</comment>
<feature type="chain" id="PRO_5012212848" description="Thyroglobulin type-1 domain-containing protein" evidence="6">
    <location>
        <begin position="19"/>
        <end position="155"/>
    </location>
</feature>
<evidence type="ECO:0000256" key="3">
    <source>
        <dbReference type="ARBA" id="ARBA00022737"/>
    </source>
</evidence>
<evidence type="ECO:0000313" key="9">
    <source>
        <dbReference type="Proteomes" id="UP000192247"/>
    </source>
</evidence>
<feature type="signal peptide" evidence="6">
    <location>
        <begin position="1"/>
        <end position="18"/>
    </location>
</feature>
<dbReference type="Pfam" id="PF00086">
    <property type="entry name" value="Thyroglobulin_1"/>
    <property type="match status" value="2"/>
</dbReference>
<dbReference type="InParanoid" id="A0A1V9Y0A3"/>
<keyword evidence="2" id="KW-0964">Secreted</keyword>
<dbReference type="PANTHER" id="PTHR12352:SF3">
    <property type="entry name" value="NIDOGEN-2"/>
    <property type="match status" value="1"/>
</dbReference>
<organism evidence="8 9">
    <name type="scientific">Tropilaelaps mercedesae</name>
    <dbReference type="NCBI Taxonomy" id="418985"/>
    <lineage>
        <taxon>Eukaryota</taxon>
        <taxon>Metazoa</taxon>
        <taxon>Ecdysozoa</taxon>
        <taxon>Arthropoda</taxon>
        <taxon>Chelicerata</taxon>
        <taxon>Arachnida</taxon>
        <taxon>Acari</taxon>
        <taxon>Parasitiformes</taxon>
        <taxon>Mesostigmata</taxon>
        <taxon>Gamasina</taxon>
        <taxon>Dermanyssoidea</taxon>
        <taxon>Laelapidae</taxon>
        <taxon>Tropilaelaps</taxon>
    </lineage>
</organism>
<dbReference type="STRING" id="418985.A0A1V9Y0A3"/>
<keyword evidence="9" id="KW-1185">Reference proteome</keyword>
<proteinExistence type="predicted"/>
<feature type="domain" description="Thyroglobulin type-1" evidence="7">
    <location>
        <begin position="21"/>
        <end position="98"/>
    </location>
</feature>
<dbReference type="PROSITE" id="PS51162">
    <property type="entry name" value="THYROGLOBULIN_1_2"/>
    <property type="match status" value="2"/>
</dbReference>
<protein>
    <recommendedName>
        <fullName evidence="7">Thyroglobulin type-1 domain-containing protein</fullName>
    </recommendedName>
</protein>
<gene>
    <name evidence="8" type="ORF">BIW11_05927</name>
</gene>
<dbReference type="EMBL" id="MNPL01001421">
    <property type="protein sequence ID" value="OQR79165.1"/>
    <property type="molecule type" value="Genomic_DNA"/>
</dbReference>
<dbReference type="InterPro" id="IPR036857">
    <property type="entry name" value="Thyroglobulin_1_sf"/>
</dbReference>
<dbReference type="OrthoDB" id="6505300at2759"/>
<name>A0A1V9Y0A3_9ACAR</name>
<dbReference type="GO" id="GO:0005604">
    <property type="term" value="C:basement membrane"/>
    <property type="evidence" value="ECO:0007669"/>
    <property type="project" value="TreeGrafter"/>
</dbReference>
<keyword evidence="6" id="KW-0732">Signal</keyword>
<comment type="caution">
    <text evidence="8">The sequence shown here is derived from an EMBL/GenBank/DDBJ whole genome shotgun (WGS) entry which is preliminary data.</text>
</comment>
<dbReference type="Proteomes" id="UP000192247">
    <property type="component" value="Unassembled WGS sequence"/>
</dbReference>
<dbReference type="InterPro" id="IPR000716">
    <property type="entry name" value="Thyroglobulin_1"/>
</dbReference>
<reference evidence="8 9" key="1">
    <citation type="journal article" date="2017" name="Gigascience">
        <title>Draft genome of the honey bee ectoparasitic mite, Tropilaelaps mercedesae, is shaped by the parasitic life history.</title>
        <authorList>
            <person name="Dong X."/>
            <person name="Armstrong S.D."/>
            <person name="Xia D."/>
            <person name="Makepeace B.L."/>
            <person name="Darby A.C."/>
            <person name="Kadowaki T."/>
        </authorList>
    </citation>
    <scope>NUCLEOTIDE SEQUENCE [LARGE SCALE GENOMIC DNA]</scope>
    <source>
        <strain evidence="8">Wuxi-XJTLU</strain>
    </source>
</reference>
<dbReference type="GO" id="GO:0005615">
    <property type="term" value="C:extracellular space"/>
    <property type="evidence" value="ECO:0007669"/>
    <property type="project" value="TreeGrafter"/>
</dbReference>
<evidence type="ECO:0000256" key="4">
    <source>
        <dbReference type="ARBA" id="ARBA00023157"/>
    </source>
</evidence>
<feature type="domain" description="Thyroglobulin type-1" evidence="7">
    <location>
        <begin position="105"/>
        <end position="154"/>
    </location>
</feature>